<gene>
    <name evidence="7" type="ORF">MNBD_ALPHA02-1433</name>
</gene>
<dbReference type="InterPro" id="IPR039426">
    <property type="entry name" value="TonB-dep_rcpt-like"/>
</dbReference>
<dbReference type="Gene3D" id="2.40.170.20">
    <property type="entry name" value="TonB-dependent receptor, beta-barrel domain"/>
    <property type="match status" value="1"/>
</dbReference>
<protein>
    <submittedName>
        <fullName evidence="7">Oar protein</fullName>
    </submittedName>
</protein>
<evidence type="ECO:0000256" key="4">
    <source>
        <dbReference type="ARBA" id="ARBA00023136"/>
    </source>
</evidence>
<evidence type="ECO:0000256" key="1">
    <source>
        <dbReference type="ARBA" id="ARBA00004571"/>
    </source>
</evidence>
<dbReference type="GO" id="GO:0015344">
    <property type="term" value="F:siderophore uptake transmembrane transporter activity"/>
    <property type="evidence" value="ECO:0007669"/>
    <property type="project" value="TreeGrafter"/>
</dbReference>
<dbReference type="InterPro" id="IPR006311">
    <property type="entry name" value="TAT_signal"/>
</dbReference>
<dbReference type="PANTHER" id="PTHR30069">
    <property type="entry name" value="TONB-DEPENDENT OUTER MEMBRANE RECEPTOR"/>
    <property type="match status" value="1"/>
</dbReference>
<proteinExistence type="predicted"/>
<dbReference type="InterPro" id="IPR057601">
    <property type="entry name" value="Oar-like_b-barrel"/>
</dbReference>
<evidence type="ECO:0000259" key="6">
    <source>
        <dbReference type="Pfam" id="PF25183"/>
    </source>
</evidence>
<accession>A0A3B0S444</accession>
<dbReference type="PANTHER" id="PTHR30069:SF46">
    <property type="entry name" value="OAR PROTEIN"/>
    <property type="match status" value="1"/>
</dbReference>
<keyword evidence="2" id="KW-0813">Transport</keyword>
<dbReference type="SUPFAM" id="SSF56935">
    <property type="entry name" value="Porins"/>
    <property type="match status" value="1"/>
</dbReference>
<evidence type="ECO:0000313" key="7">
    <source>
        <dbReference type="EMBL" id="VAV99019.1"/>
    </source>
</evidence>
<comment type="subcellular location">
    <subcellularLocation>
        <location evidence="1">Cell outer membrane</location>
        <topology evidence="1">Multi-pass membrane protein</topology>
    </subcellularLocation>
</comment>
<reference evidence="7" key="1">
    <citation type="submission" date="2018-06" db="EMBL/GenBank/DDBJ databases">
        <authorList>
            <person name="Zhirakovskaya E."/>
        </authorList>
    </citation>
    <scope>NUCLEOTIDE SEQUENCE</scope>
</reference>
<feature type="domain" description="TonB-dependent transporter Oar-like beta-barrel" evidence="6">
    <location>
        <begin position="271"/>
        <end position="344"/>
    </location>
</feature>
<dbReference type="EMBL" id="UOED01000132">
    <property type="protein sequence ID" value="VAV99019.1"/>
    <property type="molecule type" value="Genomic_DNA"/>
</dbReference>
<sequence>MSNLKTNMKGIMMGTMLRKSFLNTSTAMAIALASTTLFSIQAEAQNTTSVLRVRVIDAAGIDMPNMSVTIRHVPTGRTFDRKTNSAGVLVAKGLPIGGPYIVRLTDESRVMKDAPKSIDNIQLELGQAESVTLLANRGGVNELTLEEIVVTSSRVLTALRTGAGRDFNRDTIEGIASISRDFISVLETDSKILVDPSVPRGPAVSIAGANFRFNSVTIDGIAQNDNFGLSKNASATQRTPISIDAIQAINVNVAPFDVTYGNFLGGNINIVTKSGTNEFHGSAYGFYTDQGLTGNKSQGQDLAIGKFKEKTYGATLGGPIIEDKLFFFVNYEKFETTVPANAQSIGNIQGVTQGDVDRAISILKNEYGFDPGKFAATDKDKDEKILVKLDWNINDKHRATATYQRADGDVIFDDFPELAALQSNRYNVNERLNSYSFQLFSDWTDNFSTEVKLGYKGVKNRQVSVDSSTPTFQISAPGGGTILAGGDQFRHNNTLDNSSRIFRLKGDYTIGDHTITGGFEQERNSVTNVFLPFSRGLLNFNSLDDLENRNIGFLLFGGSNTGSVADATGKFRLSTNSLYLQDEWLVTDELTVKFGVRYDWMKNNDQITLNQGFADRNGFANTENLDGKDLFLPRIGFNWQPTDRLTVRGGAGLFGGGTPLIMLSNSYSGNGVTRTFAGFYAGFFGGPFPGLIADTAANLPNGDAVSNNFQQFLSAGEAEAVDALSPDFELLSSWKYNLALDYVLDLSSVGLGDDWRVTLEGIYTDVKNGYDIFEGRRQQVGTAPDGRPIYSSTEAGSFNRADYIVRNTNQGSSTILSFDVAKSFDTDYGYFTGTFGYTYQDVSDVRSYNRFVGFETFAFDPQRDLNNPAVSTSSFEIPNRITATLNWQKEIFGDNLTRLGLVYTGRSGRNFSYIFDGPSGFGATLPFGGNDLADKTSTDNPGPNLFYVPSGLTDSLVTGDPAFLASLDQTITNDSCLSQYRGGVIPRNACKTGWVNRVNLRFTQEVEIVAGHKIEFILDIENLGNLINSNWGRLDTIFEPSNIPLANMNITDDGSQFNLSAPTSSTATAANPNISRLPSVYRIQFGIRYRF</sequence>
<evidence type="ECO:0000256" key="2">
    <source>
        <dbReference type="ARBA" id="ARBA00022448"/>
    </source>
</evidence>
<dbReference type="GO" id="GO:0009279">
    <property type="term" value="C:cell outer membrane"/>
    <property type="evidence" value="ECO:0007669"/>
    <property type="project" value="UniProtKB-SubCell"/>
</dbReference>
<feature type="domain" description="TonB-dependent transporter Oar-like beta-barrel" evidence="6">
    <location>
        <begin position="377"/>
        <end position="1028"/>
    </location>
</feature>
<evidence type="ECO:0000256" key="5">
    <source>
        <dbReference type="ARBA" id="ARBA00023237"/>
    </source>
</evidence>
<keyword evidence="4" id="KW-0472">Membrane</keyword>
<dbReference type="PROSITE" id="PS51318">
    <property type="entry name" value="TAT"/>
    <property type="match status" value="1"/>
</dbReference>
<dbReference type="InterPro" id="IPR036942">
    <property type="entry name" value="Beta-barrel_TonB_sf"/>
</dbReference>
<name>A0A3B0S444_9ZZZZ</name>
<organism evidence="7">
    <name type="scientific">hydrothermal vent metagenome</name>
    <dbReference type="NCBI Taxonomy" id="652676"/>
    <lineage>
        <taxon>unclassified sequences</taxon>
        <taxon>metagenomes</taxon>
        <taxon>ecological metagenomes</taxon>
    </lineage>
</organism>
<keyword evidence="3" id="KW-0812">Transmembrane</keyword>
<evidence type="ECO:0000256" key="3">
    <source>
        <dbReference type="ARBA" id="ARBA00022692"/>
    </source>
</evidence>
<dbReference type="Pfam" id="PF25183">
    <property type="entry name" value="OMP_b-brl_4"/>
    <property type="match status" value="2"/>
</dbReference>
<dbReference type="AlphaFoldDB" id="A0A3B0S444"/>
<dbReference type="Gene3D" id="2.170.130.10">
    <property type="entry name" value="TonB-dependent receptor, plug domain"/>
    <property type="match status" value="1"/>
</dbReference>
<dbReference type="InterPro" id="IPR037066">
    <property type="entry name" value="Plug_dom_sf"/>
</dbReference>
<keyword evidence="5" id="KW-0998">Cell outer membrane</keyword>
<dbReference type="GO" id="GO:0044718">
    <property type="term" value="P:siderophore transmembrane transport"/>
    <property type="evidence" value="ECO:0007669"/>
    <property type="project" value="TreeGrafter"/>
</dbReference>